<dbReference type="AlphaFoldDB" id="A0A1B0B288"/>
<evidence type="ECO:0000313" key="1">
    <source>
        <dbReference type="EnsemblMetazoa" id="GPPI016541-PA"/>
    </source>
</evidence>
<keyword evidence="2" id="KW-1185">Reference proteome</keyword>
<evidence type="ECO:0000313" key="2">
    <source>
        <dbReference type="Proteomes" id="UP000092460"/>
    </source>
</evidence>
<dbReference type="Proteomes" id="UP000092460">
    <property type="component" value="Unassembled WGS sequence"/>
</dbReference>
<accession>A0A1B0B288</accession>
<dbReference type="VEuPathDB" id="VectorBase:GPPI016541"/>
<reference evidence="2" key="1">
    <citation type="submission" date="2015-01" db="EMBL/GenBank/DDBJ databases">
        <authorList>
            <person name="Aksoy S."/>
            <person name="Warren W."/>
            <person name="Wilson R.K."/>
        </authorList>
    </citation>
    <scope>NUCLEOTIDE SEQUENCE [LARGE SCALE GENOMIC DNA]</scope>
    <source>
        <strain evidence="2">IAEA</strain>
    </source>
</reference>
<sequence>MRRAQAHLQLIRVDTMYTICGCYYDILTDDATTAEVFSIGGILKGYLIRTFFDCSFYAIDNAPGCKLVDAQSLVSTNSTSILIKFGDKAQIKKQFEPQPDTIAGCPVTATSLTRVSSKLNFSWDLNDSTSTKTPPLAYIVDPKRTLTSSGFRPSKQWAASSRSSFKVLFVSVGEAQSLRSRKVTSTSIRTGERSQAMKHLVPQPDTTADVPVFGTFFVNSM</sequence>
<protein>
    <submittedName>
        <fullName evidence="1">Uncharacterized protein</fullName>
    </submittedName>
</protein>
<organism evidence="1 2">
    <name type="scientific">Glossina palpalis gambiensis</name>
    <dbReference type="NCBI Taxonomy" id="67801"/>
    <lineage>
        <taxon>Eukaryota</taxon>
        <taxon>Metazoa</taxon>
        <taxon>Ecdysozoa</taxon>
        <taxon>Arthropoda</taxon>
        <taxon>Hexapoda</taxon>
        <taxon>Insecta</taxon>
        <taxon>Pterygota</taxon>
        <taxon>Neoptera</taxon>
        <taxon>Endopterygota</taxon>
        <taxon>Diptera</taxon>
        <taxon>Brachycera</taxon>
        <taxon>Muscomorpha</taxon>
        <taxon>Hippoboscoidea</taxon>
        <taxon>Glossinidae</taxon>
        <taxon>Glossina</taxon>
    </lineage>
</organism>
<reference evidence="1" key="2">
    <citation type="submission" date="2020-05" db="UniProtKB">
        <authorList>
            <consortium name="EnsemblMetazoa"/>
        </authorList>
    </citation>
    <scope>IDENTIFICATION</scope>
    <source>
        <strain evidence="1">IAEA</strain>
    </source>
</reference>
<name>A0A1B0B288_9MUSC</name>
<dbReference type="EMBL" id="JXJN01007495">
    <property type="status" value="NOT_ANNOTATED_CDS"/>
    <property type="molecule type" value="Genomic_DNA"/>
</dbReference>
<proteinExistence type="predicted"/>
<dbReference type="EnsemblMetazoa" id="GPPI016541-RA">
    <property type="protein sequence ID" value="GPPI016541-PA"/>
    <property type="gene ID" value="GPPI016541"/>
</dbReference>